<dbReference type="AlphaFoldDB" id="A0A6A5YDB0"/>
<feature type="region of interest" description="Disordered" evidence="1">
    <location>
        <begin position="30"/>
        <end position="57"/>
    </location>
</feature>
<evidence type="ECO:0000313" key="2">
    <source>
        <dbReference type="EMBL" id="KAF2105279.1"/>
    </source>
</evidence>
<sequence length="165" mass="18205">MRSIPLFPVIAQSLFSTLLSDHLARDTYSLAERAPPTTTDVTDTPNMETSTTTQRRDDTPKAYMVVLQDPADEVAANKTRDYIATGNQDELKLPGALHDSKGRVRAWGAIYLSDDDAKKLKQYPGVKGVAEDPGLDYLRALPESDRKLTPIPSPITKMESERASD</sequence>
<evidence type="ECO:0008006" key="4">
    <source>
        <dbReference type="Google" id="ProtNLM"/>
    </source>
</evidence>
<reference evidence="2" key="1">
    <citation type="journal article" date="2020" name="Stud. Mycol.">
        <title>101 Dothideomycetes genomes: a test case for predicting lifestyles and emergence of pathogens.</title>
        <authorList>
            <person name="Haridas S."/>
            <person name="Albert R."/>
            <person name="Binder M."/>
            <person name="Bloem J."/>
            <person name="Labutti K."/>
            <person name="Salamov A."/>
            <person name="Andreopoulos B."/>
            <person name="Baker S."/>
            <person name="Barry K."/>
            <person name="Bills G."/>
            <person name="Bluhm B."/>
            <person name="Cannon C."/>
            <person name="Castanera R."/>
            <person name="Culley D."/>
            <person name="Daum C."/>
            <person name="Ezra D."/>
            <person name="Gonzalez J."/>
            <person name="Henrissat B."/>
            <person name="Kuo A."/>
            <person name="Liang C."/>
            <person name="Lipzen A."/>
            <person name="Lutzoni F."/>
            <person name="Magnuson J."/>
            <person name="Mondo S."/>
            <person name="Nolan M."/>
            <person name="Ohm R."/>
            <person name="Pangilinan J."/>
            <person name="Park H.-J."/>
            <person name="Ramirez L."/>
            <person name="Alfaro M."/>
            <person name="Sun H."/>
            <person name="Tritt A."/>
            <person name="Yoshinaga Y."/>
            <person name="Zwiers L.-H."/>
            <person name="Turgeon B."/>
            <person name="Goodwin S."/>
            <person name="Spatafora J."/>
            <person name="Crous P."/>
            <person name="Grigoriev I."/>
        </authorList>
    </citation>
    <scope>NUCLEOTIDE SEQUENCE</scope>
    <source>
        <strain evidence="2">CBS 627.86</strain>
    </source>
</reference>
<organism evidence="2 3">
    <name type="scientific">Lophiotrema nucula</name>
    <dbReference type="NCBI Taxonomy" id="690887"/>
    <lineage>
        <taxon>Eukaryota</taxon>
        <taxon>Fungi</taxon>
        <taxon>Dikarya</taxon>
        <taxon>Ascomycota</taxon>
        <taxon>Pezizomycotina</taxon>
        <taxon>Dothideomycetes</taxon>
        <taxon>Pleosporomycetidae</taxon>
        <taxon>Pleosporales</taxon>
        <taxon>Lophiotremataceae</taxon>
        <taxon>Lophiotrema</taxon>
    </lineage>
</organism>
<evidence type="ECO:0000313" key="3">
    <source>
        <dbReference type="Proteomes" id="UP000799770"/>
    </source>
</evidence>
<proteinExistence type="predicted"/>
<name>A0A6A5YDB0_9PLEO</name>
<feature type="compositionally biased region" description="Low complexity" evidence="1">
    <location>
        <begin position="35"/>
        <end position="45"/>
    </location>
</feature>
<dbReference type="Proteomes" id="UP000799770">
    <property type="component" value="Unassembled WGS sequence"/>
</dbReference>
<accession>A0A6A5YDB0</accession>
<evidence type="ECO:0000256" key="1">
    <source>
        <dbReference type="SAM" id="MobiDB-lite"/>
    </source>
</evidence>
<feature type="region of interest" description="Disordered" evidence="1">
    <location>
        <begin position="143"/>
        <end position="165"/>
    </location>
</feature>
<keyword evidence="3" id="KW-1185">Reference proteome</keyword>
<dbReference type="EMBL" id="ML977386">
    <property type="protein sequence ID" value="KAF2105279.1"/>
    <property type="molecule type" value="Genomic_DNA"/>
</dbReference>
<gene>
    <name evidence="2" type="ORF">BDV96DRAFT_655773</name>
</gene>
<protein>
    <recommendedName>
        <fullName evidence="4">Inhibitor I9 domain-containing protein</fullName>
    </recommendedName>
</protein>